<dbReference type="Proteomes" id="UP000180043">
    <property type="component" value="Unassembled WGS sequence"/>
</dbReference>
<evidence type="ECO:0000313" key="2">
    <source>
        <dbReference type="Proteomes" id="UP000180043"/>
    </source>
</evidence>
<gene>
    <name evidence="1" type="ORF">BKG82_27600</name>
</gene>
<sequence>MAFMSRCLAEQFDDFLAYLDKFCALFGEHLRGHALLFTNQTQKQMLSSNMGVAKLQRFTQAKLKYPLGALNEGDRPRGPTKPRADNLFYLAANAFQ</sequence>
<dbReference type="EMBL" id="MLIQ01000042">
    <property type="protein sequence ID" value="OHU47377.1"/>
    <property type="molecule type" value="Genomic_DNA"/>
</dbReference>
<comment type="caution">
    <text evidence="1">The sequence shown here is derived from an EMBL/GenBank/DDBJ whole genome shotgun (WGS) entry which is preliminary data.</text>
</comment>
<evidence type="ECO:0000313" key="1">
    <source>
        <dbReference type="EMBL" id="OHU47377.1"/>
    </source>
</evidence>
<proteinExistence type="predicted"/>
<organism evidence="1 2">
    <name type="scientific">Mycobacteroides chelonae</name>
    <name type="common">Mycobacterium chelonae</name>
    <dbReference type="NCBI Taxonomy" id="1774"/>
    <lineage>
        <taxon>Bacteria</taxon>
        <taxon>Bacillati</taxon>
        <taxon>Actinomycetota</taxon>
        <taxon>Actinomycetes</taxon>
        <taxon>Mycobacteriales</taxon>
        <taxon>Mycobacteriaceae</taxon>
        <taxon>Mycobacteroides</taxon>
    </lineage>
</organism>
<protein>
    <submittedName>
        <fullName evidence="1">Uncharacterized protein</fullName>
    </submittedName>
</protein>
<dbReference type="AlphaFoldDB" id="A0A1S1LI46"/>
<accession>A0A1S1LI46</accession>
<reference evidence="1 2" key="1">
    <citation type="submission" date="2016-10" db="EMBL/GenBank/DDBJ databases">
        <title>Evaluation of Human, Veterinary and Environmental Mycobacterium chelonae Isolates by Core Genome Phylogenomic Analysis, Targeted Gene Comparison, and Anti-microbial Susceptibility Patterns: A Tale of Mistaken Identities.</title>
        <authorList>
            <person name="Fogelson S.B."/>
            <person name="Camus A.C."/>
            <person name="Lorenz W."/>
            <person name="Vasireddy R."/>
            <person name="Vasireddy S."/>
            <person name="Smith T."/>
            <person name="Brown-Elliott B.A."/>
            <person name="Wallace R.J.Jr."/>
            <person name="Hasan N.A."/>
            <person name="Reischl U."/>
            <person name="Sanchez S."/>
        </authorList>
    </citation>
    <scope>NUCLEOTIDE SEQUENCE [LARGE SCALE GENOMIC DNA]</scope>
    <source>
        <strain evidence="1 2">15515</strain>
    </source>
</reference>
<name>A0A1S1LI46_MYCCH</name>